<evidence type="ECO:0000313" key="7">
    <source>
        <dbReference type="EMBL" id="TWO23045.1"/>
    </source>
</evidence>
<evidence type="ECO:0000256" key="5">
    <source>
        <dbReference type="ARBA" id="ARBA00023288"/>
    </source>
</evidence>
<dbReference type="GO" id="GO:0030288">
    <property type="term" value="C:outer membrane-bounded periplasmic space"/>
    <property type="evidence" value="ECO:0007669"/>
    <property type="project" value="InterPro"/>
</dbReference>
<dbReference type="PANTHER" id="PTHR41164:SF1">
    <property type="entry name" value="CURLI PRODUCTION ASSEMBLY_TRANSPORT COMPONENT CSGG"/>
    <property type="match status" value="1"/>
</dbReference>
<name>A0A562XM61_CAMHY</name>
<dbReference type="PANTHER" id="PTHR41164">
    <property type="entry name" value="CURLI PRODUCTION ASSEMBLY/TRANSPORT COMPONENT CSGG"/>
    <property type="match status" value="1"/>
</dbReference>
<evidence type="ECO:0000256" key="1">
    <source>
        <dbReference type="ARBA" id="ARBA00022475"/>
    </source>
</evidence>
<feature type="signal peptide" evidence="6">
    <location>
        <begin position="1"/>
        <end position="20"/>
    </location>
</feature>
<keyword evidence="2 6" id="KW-0732">Signal</keyword>
<keyword evidence="5" id="KW-0449">Lipoprotein</keyword>
<dbReference type="AlphaFoldDB" id="A0A562XM61"/>
<evidence type="ECO:0000313" key="8">
    <source>
        <dbReference type="Proteomes" id="UP000321812"/>
    </source>
</evidence>
<keyword evidence="4" id="KW-0564">Palmitate</keyword>
<sequence>MKYKSLTFVFCLGLLVTGCAVESHKVVQTHKIQTAAQNVKNIKLPISIGTFNNSSNFLKGVFSTGEDRLSSQAKTILTANLKDSGYFSVLDRSNLSVITQENKFSNTKSKIKAANYIVTGDVVEFGRKDVGDKQLWGILGKGKSQIAYSKVTLNIINVDTSEVIYSANGAGEYSLSSREVIGFGSSSGYDTTLNGKVLSLAIQEAVTNLTMEIENAAQ</sequence>
<gene>
    <name evidence="7" type="ORF">YZ82_00445</name>
</gene>
<dbReference type="Proteomes" id="UP000321812">
    <property type="component" value="Unassembled WGS sequence"/>
</dbReference>
<dbReference type="Gene3D" id="3.40.50.10610">
    <property type="entry name" value="ABC-type transport auxiliary lipoprotein component"/>
    <property type="match status" value="1"/>
</dbReference>
<evidence type="ECO:0000256" key="6">
    <source>
        <dbReference type="SAM" id="SignalP"/>
    </source>
</evidence>
<evidence type="ECO:0000256" key="4">
    <source>
        <dbReference type="ARBA" id="ARBA00023139"/>
    </source>
</evidence>
<accession>A0A562XM61</accession>
<keyword evidence="3" id="KW-0472">Membrane</keyword>
<dbReference type="EMBL" id="VOAP01000002">
    <property type="protein sequence ID" value="TWO23045.1"/>
    <property type="molecule type" value="Genomic_DNA"/>
</dbReference>
<comment type="caution">
    <text evidence="7">The sequence shown here is derived from an EMBL/GenBank/DDBJ whole genome shotgun (WGS) entry which is preliminary data.</text>
</comment>
<feature type="chain" id="PRO_5022021012" description="Curli production assembly/transport component CsgG" evidence="6">
    <location>
        <begin position="21"/>
        <end position="218"/>
    </location>
</feature>
<reference evidence="7 8" key="1">
    <citation type="submission" date="2019-07" db="EMBL/GenBank/DDBJ databases">
        <title>Rapid identification of Enteric Bacteria from Whole Genome Sequences (WGS) using Average Nucleotide Identity (ANI).</title>
        <authorList>
            <person name="Lane C."/>
        </authorList>
    </citation>
    <scope>NUCLEOTIDE SEQUENCE [LARGE SCALE GENOMIC DNA]</scope>
    <source>
        <strain evidence="7 8">D2411</strain>
    </source>
</reference>
<dbReference type="InterPro" id="IPR005534">
    <property type="entry name" value="Curli_assmbl/transp-comp_CsgG"/>
</dbReference>
<evidence type="ECO:0008006" key="9">
    <source>
        <dbReference type="Google" id="ProtNLM"/>
    </source>
</evidence>
<dbReference type="PROSITE" id="PS51257">
    <property type="entry name" value="PROKAR_LIPOPROTEIN"/>
    <property type="match status" value="1"/>
</dbReference>
<proteinExistence type="predicted"/>
<evidence type="ECO:0000256" key="3">
    <source>
        <dbReference type="ARBA" id="ARBA00023136"/>
    </source>
</evidence>
<keyword evidence="1" id="KW-1003">Cell membrane</keyword>
<protein>
    <recommendedName>
        <fullName evidence="9">Curli production assembly/transport component CsgG</fullName>
    </recommendedName>
</protein>
<evidence type="ECO:0000256" key="2">
    <source>
        <dbReference type="ARBA" id="ARBA00022729"/>
    </source>
</evidence>
<organism evidence="7 8">
    <name type="scientific">Campylobacter hyointestinalis</name>
    <dbReference type="NCBI Taxonomy" id="198"/>
    <lineage>
        <taxon>Bacteria</taxon>
        <taxon>Pseudomonadati</taxon>
        <taxon>Campylobacterota</taxon>
        <taxon>Epsilonproteobacteria</taxon>
        <taxon>Campylobacterales</taxon>
        <taxon>Campylobacteraceae</taxon>
        <taxon>Campylobacter</taxon>
    </lineage>
</organism>
<dbReference type="SUPFAM" id="SSF52964">
    <property type="entry name" value="TolB, N-terminal domain"/>
    <property type="match status" value="1"/>
</dbReference>
<dbReference type="Pfam" id="PF03783">
    <property type="entry name" value="CsgG"/>
    <property type="match status" value="1"/>
</dbReference>